<dbReference type="GO" id="GO:0030261">
    <property type="term" value="P:chromosome condensation"/>
    <property type="evidence" value="ECO:0007669"/>
    <property type="project" value="InterPro"/>
</dbReference>
<dbReference type="Pfam" id="PF02463">
    <property type="entry name" value="SMC_N"/>
    <property type="match status" value="1"/>
</dbReference>
<dbReference type="HAMAP" id="MF_01894">
    <property type="entry name" value="Smc_prok"/>
    <property type="match status" value="1"/>
</dbReference>
<dbReference type="RefSeq" id="WP_125968112.1">
    <property type="nucleotide sequence ID" value="NZ_QXGK01000006.1"/>
</dbReference>
<reference evidence="9 10" key="1">
    <citation type="submission" date="2018-09" db="EMBL/GenBank/DDBJ databases">
        <title>Characterization of the phylogenetic diversity of five novel species belonging to the genus Bifidobacterium.</title>
        <authorList>
            <person name="Lugli G.A."/>
            <person name="Duranti S."/>
            <person name="Milani C."/>
        </authorList>
    </citation>
    <scope>NUCLEOTIDE SEQUENCE [LARGE SCALE GENOMIC DNA]</scope>
    <source>
        <strain evidence="9 10">2033B</strain>
    </source>
</reference>
<comment type="similarity">
    <text evidence="6">Belongs to the SMC family.</text>
</comment>
<dbReference type="Gene3D" id="3.40.50.300">
    <property type="entry name" value="P-loop containing nucleotide triphosphate hydrolases"/>
    <property type="match status" value="2"/>
</dbReference>
<dbReference type="FunFam" id="3.40.50.300:FF:000984">
    <property type="entry name" value="Chromosome partition protein Smc"/>
    <property type="match status" value="1"/>
</dbReference>
<dbReference type="AlphaFoldDB" id="A0A430FUV6"/>
<keyword evidence="10" id="KW-1185">Reference proteome</keyword>
<keyword evidence="2 6" id="KW-0547">Nucleotide-binding</keyword>
<comment type="function">
    <text evidence="6">Required for chromosome condensation and partitioning.</text>
</comment>
<keyword evidence="3 6" id="KW-0067">ATP-binding</keyword>
<dbReference type="Gene3D" id="1.20.1060.20">
    <property type="match status" value="1"/>
</dbReference>
<dbReference type="GO" id="GO:0006260">
    <property type="term" value="P:DNA replication"/>
    <property type="evidence" value="ECO:0007669"/>
    <property type="project" value="UniProtKB-UniRule"/>
</dbReference>
<dbReference type="InterPro" id="IPR036277">
    <property type="entry name" value="SMC_hinge_sf"/>
</dbReference>
<dbReference type="Proteomes" id="UP000287470">
    <property type="component" value="Unassembled WGS sequence"/>
</dbReference>
<dbReference type="InterPro" id="IPR027417">
    <property type="entry name" value="P-loop_NTPase"/>
</dbReference>
<feature type="region of interest" description="Disordered" evidence="7">
    <location>
        <begin position="955"/>
        <end position="998"/>
    </location>
</feature>
<dbReference type="Gene3D" id="3.30.70.1620">
    <property type="match status" value="1"/>
</dbReference>
<keyword evidence="5 6" id="KW-0238">DNA-binding</keyword>
<dbReference type="GO" id="GO:0003677">
    <property type="term" value="F:DNA binding"/>
    <property type="evidence" value="ECO:0007669"/>
    <property type="project" value="UniProtKB-UniRule"/>
</dbReference>
<keyword evidence="1 6" id="KW-0963">Cytoplasm</keyword>
<comment type="subunit">
    <text evidence="6">Homodimer.</text>
</comment>
<dbReference type="GO" id="GO:0007059">
    <property type="term" value="P:chromosome segregation"/>
    <property type="evidence" value="ECO:0007669"/>
    <property type="project" value="UniProtKB-UniRule"/>
</dbReference>
<comment type="caution">
    <text evidence="9">The sequence shown here is derived from an EMBL/GenBank/DDBJ whole genome shotgun (WGS) entry which is preliminary data.</text>
</comment>
<dbReference type="SUPFAM" id="SSF52540">
    <property type="entry name" value="P-loop containing nucleoside triphosphate hydrolases"/>
    <property type="match status" value="1"/>
</dbReference>
<feature type="domain" description="SMC hinge" evidence="8">
    <location>
        <begin position="506"/>
        <end position="635"/>
    </location>
</feature>
<evidence type="ECO:0000256" key="2">
    <source>
        <dbReference type="ARBA" id="ARBA00022741"/>
    </source>
</evidence>
<dbReference type="CDD" id="cd03278">
    <property type="entry name" value="ABC_SMC_barmotin"/>
    <property type="match status" value="1"/>
</dbReference>
<evidence type="ECO:0000313" key="10">
    <source>
        <dbReference type="Proteomes" id="UP000287470"/>
    </source>
</evidence>
<feature type="coiled-coil region" evidence="6">
    <location>
        <begin position="449"/>
        <end position="483"/>
    </location>
</feature>
<protein>
    <recommendedName>
        <fullName evidence="6">Chromosome partition protein Smc</fullName>
    </recommendedName>
</protein>
<dbReference type="InterPro" id="IPR024704">
    <property type="entry name" value="SMC"/>
</dbReference>
<dbReference type="Pfam" id="PF06470">
    <property type="entry name" value="SMC_hinge"/>
    <property type="match status" value="1"/>
</dbReference>
<keyword evidence="4 6" id="KW-0175">Coiled coil</keyword>
<name>A0A430FUV6_9BIFI</name>
<dbReference type="GO" id="GO:0016887">
    <property type="term" value="F:ATP hydrolysis activity"/>
    <property type="evidence" value="ECO:0007669"/>
    <property type="project" value="InterPro"/>
</dbReference>
<gene>
    <name evidence="6" type="primary">smc</name>
    <name evidence="9" type="ORF">D2E24_0854</name>
</gene>
<comment type="domain">
    <text evidence="6">Contains large globular domains required for ATP hydrolysis at each terminus and a third globular domain forming a flexible hinge near the middle of the molecule. These domains are separated by coiled-coil structures.</text>
</comment>
<evidence type="ECO:0000256" key="7">
    <source>
        <dbReference type="SAM" id="MobiDB-lite"/>
    </source>
</evidence>
<dbReference type="SMART" id="SM00968">
    <property type="entry name" value="SMC_hinge"/>
    <property type="match status" value="1"/>
</dbReference>
<feature type="compositionally biased region" description="Basic and acidic residues" evidence="7">
    <location>
        <begin position="988"/>
        <end position="998"/>
    </location>
</feature>
<dbReference type="InterPro" id="IPR010935">
    <property type="entry name" value="SMC_hinge"/>
</dbReference>
<evidence type="ECO:0000256" key="1">
    <source>
        <dbReference type="ARBA" id="ARBA00022490"/>
    </source>
</evidence>
<dbReference type="EMBL" id="QXGK01000006">
    <property type="protein sequence ID" value="RSX57261.1"/>
    <property type="molecule type" value="Genomic_DNA"/>
</dbReference>
<feature type="compositionally biased region" description="Low complexity" evidence="7">
    <location>
        <begin position="967"/>
        <end position="983"/>
    </location>
</feature>
<feature type="coiled-coil region" evidence="6">
    <location>
        <begin position="167"/>
        <end position="201"/>
    </location>
</feature>
<organism evidence="9 10">
    <name type="scientific">Bifidobacterium samirii</name>
    <dbReference type="NCBI Taxonomy" id="2306974"/>
    <lineage>
        <taxon>Bacteria</taxon>
        <taxon>Bacillati</taxon>
        <taxon>Actinomycetota</taxon>
        <taxon>Actinomycetes</taxon>
        <taxon>Bifidobacteriales</taxon>
        <taxon>Bifidobacteriaceae</taxon>
        <taxon>Bifidobacterium</taxon>
    </lineage>
</organism>
<dbReference type="GO" id="GO:0005737">
    <property type="term" value="C:cytoplasm"/>
    <property type="evidence" value="ECO:0007669"/>
    <property type="project" value="UniProtKB-SubCell"/>
</dbReference>
<dbReference type="GO" id="GO:0005694">
    <property type="term" value="C:chromosome"/>
    <property type="evidence" value="ECO:0007669"/>
    <property type="project" value="InterPro"/>
</dbReference>
<proteinExistence type="inferred from homology"/>
<evidence type="ECO:0000313" key="9">
    <source>
        <dbReference type="EMBL" id="RSX57261.1"/>
    </source>
</evidence>
<evidence type="ECO:0000259" key="8">
    <source>
        <dbReference type="SMART" id="SM00968"/>
    </source>
</evidence>
<evidence type="ECO:0000256" key="3">
    <source>
        <dbReference type="ARBA" id="ARBA00022840"/>
    </source>
</evidence>
<comment type="subcellular location">
    <subcellularLocation>
        <location evidence="6">Cytoplasm</location>
    </subcellularLocation>
</comment>
<feature type="coiled-coil region" evidence="6">
    <location>
        <begin position="673"/>
        <end position="707"/>
    </location>
</feature>
<dbReference type="PANTHER" id="PTHR43977">
    <property type="entry name" value="STRUCTURAL MAINTENANCE OF CHROMOSOMES PROTEIN 3"/>
    <property type="match status" value="1"/>
</dbReference>
<dbReference type="GO" id="GO:0007062">
    <property type="term" value="P:sister chromatid cohesion"/>
    <property type="evidence" value="ECO:0007669"/>
    <property type="project" value="InterPro"/>
</dbReference>
<accession>A0A430FUV6</accession>
<dbReference type="GO" id="GO:0005524">
    <property type="term" value="F:ATP binding"/>
    <property type="evidence" value="ECO:0007669"/>
    <property type="project" value="UniProtKB-UniRule"/>
</dbReference>
<dbReference type="InterPro" id="IPR003395">
    <property type="entry name" value="RecF/RecN/SMC_N"/>
</dbReference>
<dbReference type="OrthoDB" id="9808768at2"/>
<dbReference type="InterPro" id="IPR011890">
    <property type="entry name" value="SMC_prok"/>
</dbReference>
<feature type="binding site" evidence="6">
    <location>
        <begin position="32"/>
        <end position="39"/>
    </location>
    <ligand>
        <name>ATP</name>
        <dbReference type="ChEBI" id="CHEBI:30616"/>
    </ligand>
</feature>
<dbReference type="NCBIfam" id="TIGR02168">
    <property type="entry name" value="SMC_prok_B"/>
    <property type="match status" value="1"/>
</dbReference>
<evidence type="ECO:0000256" key="5">
    <source>
        <dbReference type="ARBA" id="ARBA00023125"/>
    </source>
</evidence>
<dbReference type="PIRSF" id="PIRSF005719">
    <property type="entry name" value="SMC"/>
    <property type="match status" value="1"/>
</dbReference>
<sequence>MHLKELTLKGFKSFASPTTLRFEPGITAVVGPNGSGKSNIVDALAWVMGEQGARNLRGTSMEDVIFAGTATRPALGRAQVTLTIDNADGTLDIDYTEVTISRTLFRNGGSEYAINGTPCRLLDVQELLSDTGLGQQMHVIVGQGRLDAILRADPAGHRAFIEEAAGILKHRRRKERALRKLANTETNLARLDDLLGEIRRQMGPLGRQARVSRKADGIQIALRDATARLIAADAVDAAARRDAIRAELTGVRHDLNERRRELARIRLRIEQVEAASLDASPAMALINGHWHELTRLRERLHALAALADERTAALEASVEEHPGENPDVLRARADELAGQAADIRRAADDAKQAYDQAVRLAADDEHALADVRRTMAELRRSAQERDEHAMRLRQSIARAESAIALTEARSRDFAAERDTTLARREECARRIEALRAAAVGDGDDGSAALDEARHLLSARQNLLNDLTERRHDTEGRIISLNAKADALTDALDHRDAADALAHDPAAGMLGRLTDFIRVEEGWEEAVSHALAAFSGAIVVPDTDAAAHALARAREGRMGRMAALAPLPAATDVAGDDGDSDGMTGDNGSAGSAAALVHANPQAPDAAQAQAVVRAVRVLLEDVAAAATLDEAMDTVRDGRAMQAVTRDGELVNRVAVAGGSSSAQSDLALAARRDKALDQVRDLRVALDRIEAELADARRLRDEARAGVERATAMHAERRVRAQQAAKAMEDAEAALRACDVRLGAVDERIAANAKDAAAHRAEADRLTGELETLTALRDGDVDPASLEQRERELDASLRAAREREVETRLAWSETDRKAESFSRQAGMLRDQAEESAQRLARIAERNAQRRAKAERLRAIGGQARAAVALAEQALTHVDEERDTLQTAAASHDEELRRLRAERDAVEPQVNDLTVREHALDVDRERVAAQVTAVEQRTSDELGMDVETLVRDYGPDNPVPVLDEGGAPVPAAESSDSDSATEVGTEAGTREEADRAASDRWLTVPFDRAEQEERVRKARRDLAALGRINPLAIEEYEALQTRNRYLNDQRNDVAASRDDLMGLIRELDATMADVFRSAFDDTAAAFETMFATLFPGGSGRLRLEDPSDPLTSGVIVEARPAGKRVRQLSLLSGGERSLTALALLLAIFAARPSPFYVMDEVEAALDDANLTRLLDAFGRLRDRAQLIVITHQQRTMAIADALYGVTMRDDGVTAVVSQRLAGRRDDE</sequence>
<evidence type="ECO:0000256" key="4">
    <source>
        <dbReference type="ARBA" id="ARBA00023054"/>
    </source>
</evidence>
<dbReference type="SUPFAM" id="SSF75553">
    <property type="entry name" value="Smc hinge domain"/>
    <property type="match status" value="1"/>
</dbReference>
<evidence type="ECO:0000256" key="6">
    <source>
        <dbReference type="HAMAP-Rule" id="MF_01894"/>
    </source>
</evidence>